<evidence type="ECO:0000259" key="2">
    <source>
        <dbReference type="Pfam" id="PF12802"/>
    </source>
</evidence>
<dbReference type="Gene3D" id="1.10.10.10">
    <property type="entry name" value="Winged helix-like DNA-binding domain superfamily/Winged helix DNA-binding domain"/>
    <property type="match status" value="1"/>
</dbReference>
<name>A0A518AWZ7_9BACT</name>
<dbReference type="EMBL" id="CP036279">
    <property type="protein sequence ID" value="QDU59257.1"/>
    <property type="molecule type" value="Genomic_DNA"/>
</dbReference>
<gene>
    <name evidence="3" type="primary">nagC</name>
    <name evidence="3" type="ORF">Pan216_00850</name>
</gene>
<dbReference type="PANTHER" id="PTHR18964">
    <property type="entry name" value="ROK (REPRESSOR, ORF, KINASE) FAMILY"/>
    <property type="match status" value="1"/>
</dbReference>
<protein>
    <submittedName>
        <fullName evidence="3">N-acetylglucosamine repressor</fullName>
    </submittedName>
</protein>
<dbReference type="GO" id="GO:0003700">
    <property type="term" value="F:DNA-binding transcription factor activity"/>
    <property type="evidence" value="ECO:0007669"/>
    <property type="project" value="InterPro"/>
</dbReference>
<dbReference type="InterPro" id="IPR000600">
    <property type="entry name" value="ROK"/>
</dbReference>
<dbReference type="OrthoDB" id="9795247at2"/>
<dbReference type="InterPro" id="IPR043129">
    <property type="entry name" value="ATPase_NBD"/>
</dbReference>
<dbReference type="InterPro" id="IPR036390">
    <property type="entry name" value="WH_DNA-bd_sf"/>
</dbReference>
<proteinExistence type="inferred from homology"/>
<accession>A0A518AWZ7</accession>
<dbReference type="InterPro" id="IPR000835">
    <property type="entry name" value="HTH_MarR-typ"/>
</dbReference>
<organism evidence="3 4">
    <name type="scientific">Kolteria novifilia</name>
    <dbReference type="NCBI Taxonomy" id="2527975"/>
    <lineage>
        <taxon>Bacteria</taxon>
        <taxon>Pseudomonadati</taxon>
        <taxon>Planctomycetota</taxon>
        <taxon>Planctomycetia</taxon>
        <taxon>Kolteriales</taxon>
        <taxon>Kolteriaceae</taxon>
        <taxon>Kolteria</taxon>
    </lineage>
</organism>
<keyword evidence="4" id="KW-1185">Reference proteome</keyword>
<dbReference type="AlphaFoldDB" id="A0A518AWZ7"/>
<evidence type="ECO:0000256" key="1">
    <source>
        <dbReference type="ARBA" id="ARBA00006479"/>
    </source>
</evidence>
<dbReference type="SUPFAM" id="SSF53067">
    <property type="entry name" value="Actin-like ATPase domain"/>
    <property type="match status" value="1"/>
</dbReference>
<dbReference type="PANTHER" id="PTHR18964:SF149">
    <property type="entry name" value="BIFUNCTIONAL UDP-N-ACETYLGLUCOSAMINE 2-EPIMERASE_N-ACETYLMANNOSAMINE KINASE"/>
    <property type="match status" value="1"/>
</dbReference>
<dbReference type="Gene3D" id="3.30.420.40">
    <property type="match status" value="2"/>
</dbReference>
<dbReference type="InterPro" id="IPR036388">
    <property type="entry name" value="WH-like_DNA-bd_sf"/>
</dbReference>
<dbReference type="RefSeq" id="WP_145253317.1">
    <property type="nucleotide sequence ID" value="NZ_CP036279.1"/>
</dbReference>
<evidence type="ECO:0000313" key="3">
    <source>
        <dbReference type="EMBL" id="QDU59257.1"/>
    </source>
</evidence>
<dbReference type="Pfam" id="PF00480">
    <property type="entry name" value="ROK"/>
    <property type="match status" value="1"/>
</dbReference>
<dbReference type="Pfam" id="PF12802">
    <property type="entry name" value="MarR_2"/>
    <property type="match status" value="1"/>
</dbReference>
<dbReference type="SUPFAM" id="SSF46785">
    <property type="entry name" value="Winged helix' DNA-binding domain"/>
    <property type="match status" value="1"/>
</dbReference>
<dbReference type="InterPro" id="IPR049874">
    <property type="entry name" value="ROK_cs"/>
</dbReference>
<dbReference type="PROSITE" id="PS01125">
    <property type="entry name" value="ROK"/>
    <property type="match status" value="1"/>
</dbReference>
<feature type="domain" description="HTH marR-type" evidence="2">
    <location>
        <begin position="20"/>
        <end position="62"/>
    </location>
</feature>
<dbReference type="KEGG" id="knv:Pan216_00850"/>
<reference evidence="3 4" key="1">
    <citation type="submission" date="2019-02" db="EMBL/GenBank/DDBJ databases">
        <title>Deep-cultivation of Planctomycetes and their phenomic and genomic characterization uncovers novel biology.</title>
        <authorList>
            <person name="Wiegand S."/>
            <person name="Jogler M."/>
            <person name="Boedeker C."/>
            <person name="Pinto D."/>
            <person name="Vollmers J."/>
            <person name="Rivas-Marin E."/>
            <person name="Kohn T."/>
            <person name="Peeters S.H."/>
            <person name="Heuer A."/>
            <person name="Rast P."/>
            <person name="Oberbeckmann S."/>
            <person name="Bunk B."/>
            <person name="Jeske O."/>
            <person name="Meyerdierks A."/>
            <person name="Storesund J.E."/>
            <person name="Kallscheuer N."/>
            <person name="Luecker S."/>
            <person name="Lage O.M."/>
            <person name="Pohl T."/>
            <person name="Merkel B.J."/>
            <person name="Hornburger P."/>
            <person name="Mueller R.-W."/>
            <person name="Bruemmer F."/>
            <person name="Labrenz M."/>
            <person name="Spormann A.M."/>
            <person name="Op den Camp H."/>
            <person name="Overmann J."/>
            <person name="Amann R."/>
            <person name="Jetten M.S.M."/>
            <person name="Mascher T."/>
            <person name="Medema M.H."/>
            <person name="Devos D.P."/>
            <person name="Kaster A.-K."/>
            <person name="Ovreas L."/>
            <person name="Rohde M."/>
            <person name="Galperin M.Y."/>
            <person name="Jogler C."/>
        </authorList>
    </citation>
    <scope>NUCLEOTIDE SEQUENCE [LARGE SCALE GENOMIC DNA]</scope>
    <source>
        <strain evidence="3 4">Pan216</strain>
    </source>
</reference>
<sequence length="389" mass="41946">MPRAIAKARPSLLRQMNEQRVLEAVAQHGPVSRAEVTRFTGISAPTVSKTVAALIEANLLEEGEFQRSGMGRPGKTLRMATKGVRVLALEVGIRDCFLSSAGLDGRFHSNEPQVLKTPKRYEKLTEMIAEAVTTATKASSIPVLGLGISIPGLLDEREQRTLTSPNLHQTDGRQLGKDVEALTGLTTILVQESHALCLAEQMEGQARDLHDYAVIDIADGLGLGAIVNGHPLWGHRGIAGELGHVTVNTSSDAVKCGCGNIGCLETEATDAALARRVSQKLGRELSIEETIDAIQSGEVKAKREIDRLIDYLGIGLAAVINLLNPQAIFLHGRLFDAADGMFDRLIEVTRKRALAPSRQDCDVFQARGTKIHGALSAIIRHVTSRRDVS</sequence>
<evidence type="ECO:0000313" key="4">
    <source>
        <dbReference type="Proteomes" id="UP000317093"/>
    </source>
</evidence>
<dbReference type="Proteomes" id="UP000317093">
    <property type="component" value="Chromosome"/>
</dbReference>
<comment type="similarity">
    <text evidence="1">Belongs to the ROK (NagC/XylR) family.</text>
</comment>